<keyword evidence="7" id="KW-0969">Cilium</keyword>
<comment type="function">
    <text evidence="4">Flagellin is the subunit protein which polymerizes to form the filaments of bacterial flagella.</text>
</comment>
<dbReference type="Pfam" id="PF00669">
    <property type="entry name" value="Flagellin_N"/>
    <property type="match status" value="1"/>
</dbReference>
<keyword evidence="4" id="KW-0964">Secreted</keyword>
<comment type="similarity">
    <text evidence="1 4">Belongs to the bacterial flagellin family.</text>
</comment>
<organism evidence="7 8">
    <name type="scientific">Paenibacillus hodogayensis</name>
    <dbReference type="NCBI Taxonomy" id="279208"/>
    <lineage>
        <taxon>Bacteria</taxon>
        <taxon>Bacillati</taxon>
        <taxon>Bacillota</taxon>
        <taxon>Bacilli</taxon>
        <taxon>Bacillales</taxon>
        <taxon>Paenibacillaceae</taxon>
        <taxon>Paenibacillus</taxon>
    </lineage>
</organism>
<keyword evidence="7" id="KW-0282">Flagellum</keyword>
<dbReference type="Gene3D" id="6.10.10.10">
    <property type="entry name" value="Flagellar export chaperone, C-terminal domain"/>
    <property type="match status" value="1"/>
</dbReference>
<dbReference type="PANTHER" id="PTHR42792:SF2">
    <property type="entry name" value="FLAGELLIN"/>
    <property type="match status" value="1"/>
</dbReference>
<dbReference type="Gene3D" id="1.20.1330.10">
    <property type="entry name" value="f41 fragment of flagellin, N-terminal domain"/>
    <property type="match status" value="2"/>
</dbReference>
<keyword evidence="7" id="KW-0966">Cell projection</keyword>
<keyword evidence="3 4" id="KW-0975">Bacterial flagellum</keyword>
<evidence type="ECO:0000256" key="2">
    <source>
        <dbReference type="ARBA" id="ARBA00020110"/>
    </source>
</evidence>
<dbReference type="InterPro" id="IPR042187">
    <property type="entry name" value="Flagellin_C_sub2"/>
</dbReference>
<evidence type="ECO:0000256" key="3">
    <source>
        <dbReference type="ARBA" id="ARBA00023143"/>
    </source>
</evidence>
<feature type="domain" description="Flagellin N-terminal" evidence="5">
    <location>
        <begin position="3"/>
        <end position="139"/>
    </location>
</feature>
<accession>A0ABV5W7W7</accession>
<evidence type="ECO:0000259" key="6">
    <source>
        <dbReference type="Pfam" id="PF00700"/>
    </source>
</evidence>
<dbReference type="InterPro" id="IPR001029">
    <property type="entry name" value="Flagellin_N"/>
</dbReference>
<keyword evidence="8" id="KW-1185">Reference proteome</keyword>
<dbReference type="Pfam" id="PF00700">
    <property type="entry name" value="Flagellin_C"/>
    <property type="match status" value="1"/>
</dbReference>
<dbReference type="PANTHER" id="PTHR42792">
    <property type="entry name" value="FLAGELLIN"/>
    <property type="match status" value="1"/>
</dbReference>
<evidence type="ECO:0000313" key="8">
    <source>
        <dbReference type="Proteomes" id="UP001589619"/>
    </source>
</evidence>
<comment type="caution">
    <text evidence="7">The sequence shown here is derived from an EMBL/GenBank/DDBJ whole genome shotgun (WGS) entry which is preliminary data.</text>
</comment>
<dbReference type="SUPFAM" id="SSF64518">
    <property type="entry name" value="Phase 1 flagellin"/>
    <property type="match status" value="2"/>
</dbReference>
<dbReference type="RefSeq" id="WP_379120948.1">
    <property type="nucleotide sequence ID" value="NZ_BAAAYO010000020.1"/>
</dbReference>
<evidence type="ECO:0000256" key="4">
    <source>
        <dbReference type="RuleBase" id="RU362073"/>
    </source>
</evidence>
<protein>
    <recommendedName>
        <fullName evidence="2 4">Flagellin</fullName>
    </recommendedName>
</protein>
<dbReference type="EMBL" id="JBHMAG010000024">
    <property type="protein sequence ID" value="MFB9756491.1"/>
    <property type="molecule type" value="Genomic_DNA"/>
</dbReference>
<dbReference type="Proteomes" id="UP001589619">
    <property type="component" value="Unassembled WGS sequence"/>
</dbReference>
<dbReference type="InterPro" id="IPR046358">
    <property type="entry name" value="Flagellin_C"/>
</dbReference>
<dbReference type="PRINTS" id="PR00207">
    <property type="entry name" value="FLAGELLIN"/>
</dbReference>
<evidence type="ECO:0000256" key="1">
    <source>
        <dbReference type="ARBA" id="ARBA00005709"/>
    </source>
</evidence>
<dbReference type="InterPro" id="IPR001492">
    <property type="entry name" value="Flagellin"/>
</dbReference>
<proteinExistence type="inferred from homology"/>
<name>A0ABV5W7W7_9BACL</name>
<evidence type="ECO:0000313" key="7">
    <source>
        <dbReference type="EMBL" id="MFB9756491.1"/>
    </source>
</evidence>
<reference evidence="7 8" key="1">
    <citation type="submission" date="2024-09" db="EMBL/GenBank/DDBJ databases">
        <authorList>
            <person name="Sun Q."/>
            <person name="Mori K."/>
        </authorList>
    </citation>
    <scope>NUCLEOTIDE SEQUENCE [LARGE SCALE GENOMIC DNA]</scope>
    <source>
        <strain evidence="7 8">JCM 12520</strain>
    </source>
</reference>
<feature type="domain" description="Flagellin C-terminal" evidence="6">
    <location>
        <begin position="856"/>
        <end position="940"/>
    </location>
</feature>
<sequence length="941" mass="96240">MRINHNIAALNTHRQLTGNTGATSKSLEKLSSGFRINRAADDAAGLAISEKMRGQIRGLDQASRNAQDSISLIQTAEGAMSTTHNILQRMRELAVQASNDTSTDSDRAQLQKEITQLKGEIDRISSTTEFNTKKLLNGSLSASKALQGTVANSNIIDAADTAATSAASKAGYGIDLSNVTNGKAGTGYSETGGAALADRTIIIAGANDKFDIEINGTTYSGVTIEASSANGYTKEEFKTALNNAVQNAVGSGAWSNEYNRVSFSVDNGNLKVTTTATGVGYSGASIKVSITAPAASGVGSATSAMGFTAKHVTITGDKKFATSNVTSQGGSGNVIAYKIGNLSGSVTLDPTLIGSGKAHTIDDYQKAIQLAFDEKLGKDAIKVGIDNGALTLKNNVGADGFQILTGAFADSIGLGSKTASAESQASIVKVKGTETVIGNTGGTTIVAGANDKFNISVDGGSNVTVTLKAGQYKTAQSLVDEVNNQLNANNDLVGKVSASLQDGKVVFKSNKTGAASDVELSKPTANAQSALAALGYAGSAAGITATGSGSNILNGLNLNASGGVAQFNVTLGNKTVTIDLTNQAIIKNSASGAAAVSSRDAIVKALQAELDKAFGANALTVDTINTAGSSKLSITNNVRGATFQVADGSGQAGAATLFGGDKTALVATDGNNVKVNGEDAKTNVLSNDTLLTTLADSDGNNLGLTNGNVIKITGTQGGKGFSTSVTVGENSSIADVLNSLRSLDQFAGSTVSLDATKGTIVVKGADGATHDISNLSFAAQKSSTDTTLVTNFNRVFGSFNTTQEAQNGSSDKSLTMQIGANQGQTLQVDINDVGVNALRLQDVDVSTSTGAQTAISVINNALETVSTERAKLGAYQNRLEHTISNLGTSSENLTASESRIRDVDMAKEMMDFTKNNILSQAAQAMLAQANQQPQGVLQLLR</sequence>
<comment type="subcellular location">
    <subcellularLocation>
        <location evidence="4">Secreted</location>
    </subcellularLocation>
    <subcellularLocation>
        <location evidence="4">Bacterial flagellum</location>
    </subcellularLocation>
</comment>
<dbReference type="Gene3D" id="3.30.70.2120">
    <property type="match status" value="1"/>
</dbReference>
<evidence type="ECO:0000259" key="5">
    <source>
        <dbReference type="Pfam" id="PF00669"/>
    </source>
</evidence>
<gene>
    <name evidence="7" type="ORF">ACFFNY_33360</name>
</gene>